<feature type="chain" id="PRO_5039687584" evidence="3">
    <location>
        <begin position="17"/>
        <end position="318"/>
    </location>
</feature>
<gene>
    <name evidence="4" type="ORF">J1N35_038022</name>
</gene>
<comment type="similarity">
    <text evidence="1 2">Belongs to the RNase T2 family.</text>
</comment>
<dbReference type="Proteomes" id="UP000828251">
    <property type="component" value="Unassembled WGS sequence"/>
</dbReference>
<reference evidence="4 5" key="1">
    <citation type="journal article" date="2021" name="Plant Biotechnol. J.">
        <title>Multi-omics assisted identification of the key and species-specific regulatory components of drought-tolerant mechanisms in Gossypium stocksii.</title>
        <authorList>
            <person name="Yu D."/>
            <person name="Ke L."/>
            <person name="Zhang D."/>
            <person name="Wu Y."/>
            <person name="Sun Y."/>
            <person name="Mei J."/>
            <person name="Sun J."/>
            <person name="Sun Y."/>
        </authorList>
    </citation>
    <scope>NUCLEOTIDE SEQUENCE [LARGE SCALE GENOMIC DNA]</scope>
    <source>
        <strain evidence="5">cv. E1</strain>
        <tissue evidence="4">Leaf</tissue>
    </source>
</reference>
<dbReference type="InterPro" id="IPR033130">
    <property type="entry name" value="RNase_T2_His_AS_2"/>
</dbReference>
<dbReference type="InterPro" id="IPR001568">
    <property type="entry name" value="RNase_T2-like"/>
</dbReference>
<dbReference type="GO" id="GO:0005576">
    <property type="term" value="C:extracellular region"/>
    <property type="evidence" value="ECO:0007669"/>
    <property type="project" value="TreeGrafter"/>
</dbReference>
<dbReference type="AlphaFoldDB" id="A0A9D3ZM97"/>
<dbReference type="Gene3D" id="3.90.730.10">
    <property type="entry name" value="Ribonuclease T2-like"/>
    <property type="match status" value="1"/>
</dbReference>
<feature type="signal peptide" evidence="3">
    <location>
        <begin position="1"/>
        <end position="16"/>
    </location>
</feature>
<dbReference type="PANTHER" id="PTHR11240:SF84">
    <property type="entry name" value="RIBONUCLEASE 1-LIKE"/>
    <property type="match status" value="1"/>
</dbReference>
<dbReference type="OrthoDB" id="1898737at2759"/>
<accession>A0A9D3ZM97</accession>
<dbReference type="GO" id="GO:0033897">
    <property type="term" value="F:ribonuclease T2 activity"/>
    <property type="evidence" value="ECO:0007669"/>
    <property type="project" value="InterPro"/>
</dbReference>
<dbReference type="GO" id="GO:0003723">
    <property type="term" value="F:RNA binding"/>
    <property type="evidence" value="ECO:0007669"/>
    <property type="project" value="InterPro"/>
</dbReference>
<evidence type="ECO:0000256" key="1">
    <source>
        <dbReference type="ARBA" id="ARBA00007469"/>
    </source>
</evidence>
<evidence type="ECO:0000256" key="3">
    <source>
        <dbReference type="SAM" id="SignalP"/>
    </source>
</evidence>
<dbReference type="GO" id="GO:0006401">
    <property type="term" value="P:RNA catabolic process"/>
    <property type="evidence" value="ECO:0007669"/>
    <property type="project" value="TreeGrafter"/>
</dbReference>
<evidence type="ECO:0000313" key="4">
    <source>
        <dbReference type="EMBL" id="KAH1047238.1"/>
    </source>
</evidence>
<proteinExistence type="inferred from homology"/>
<dbReference type="SUPFAM" id="SSF55895">
    <property type="entry name" value="Ribonuclease Rh-like"/>
    <property type="match status" value="1"/>
</dbReference>
<evidence type="ECO:0000313" key="5">
    <source>
        <dbReference type="Proteomes" id="UP000828251"/>
    </source>
</evidence>
<dbReference type="InterPro" id="IPR036430">
    <property type="entry name" value="RNase_T2-like_sf"/>
</dbReference>
<sequence length="318" mass="36217">MSKYLLLAVPVVCLSACFRLYSQLCSLNIATLIHHQAKAPAPPPTISFYKLSLQWPPATCNVGKLNCTPPIPSKFTIHGIWPQDSNDKPIPPYNKINPCTPKIPTPLTKLPEILHPIQENLTSLWPNLIDGNNLTANYKFWEYEWEKHGTCSDFPDDPLTYFNSALYLRDGLNTSLNTIVRVGRGVCKTVQQVAEEVFDILKVYPEIACNKNPNSTQKQLWEIRLCYDRPNSGQPVRTLINCTNILRAVRYCYLHHESMQSLTPLISKQATSYCKSPTRPHRTIRIKNTIIQRGTFPSYPFRLTVNPRNNSLPRPETS</sequence>
<dbReference type="PROSITE" id="PS00531">
    <property type="entry name" value="RNASE_T2_2"/>
    <property type="match status" value="1"/>
</dbReference>
<organism evidence="4 5">
    <name type="scientific">Gossypium stocksii</name>
    <dbReference type="NCBI Taxonomy" id="47602"/>
    <lineage>
        <taxon>Eukaryota</taxon>
        <taxon>Viridiplantae</taxon>
        <taxon>Streptophyta</taxon>
        <taxon>Embryophyta</taxon>
        <taxon>Tracheophyta</taxon>
        <taxon>Spermatophyta</taxon>
        <taxon>Magnoliopsida</taxon>
        <taxon>eudicotyledons</taxon>
        <taxon>Gunneridae</taxon>
        <taxon>Pentapetalae</taxon>
        <taxon>rosids</taxon>
        <taxon>malvids</taxon>
        <taxon>Malvales</taxon>
        <taxon>Malvaceae</taxon>
        <taxon>Malvoideae</taxon>
        <taxon>Gossypium</taxon>
    </lineage>
</organism>
<name>A0A9D3ZM97_9ROSI</name>
<dbReference type="EMBL" id="JAIQCV010000011">
    <property type="protein sequence ID" value="KAH1047238.1"/>
    <property type="molecule type" value="Genomic_DNA"/>
</dbReference>
<keyword evidence="5" id="KW-1185">Reference proteome</keyword>
<protein>
    <submittedName>
        <fullName evidence="4">Uncharacterized protein</fullName>
    </submittedName>
</protein>
<dbReference type="PANTHER" id="PTHR11240">
    <property type="entry name" value="RIBONUCLEASE T2"/>
    <property type="match status" value="1"/>
</dbReference>
<dbReference type="Pfam" id="PF00445">
    <property type="entry name" value="Ribonuclease_T2"/>
    <property type="match status" value="1"/>
</dbReference>
<comment type="caution">
    <text evidence="4">The sequence shown here is derived from an EMBL/GenBank/DDBJ whole genome shotgun (WGS) entry which is preliminary data.</text>
</comment>
<evidence type="ECO:0000256" key="2">
    <source>
        <dbReference type="RuleBase" id="RU004328"/>
    </source>
</evidence>
<keyword evidence="3" id="KW-0732">Signal</keyword>